<proteinExistence type="predicted"/>
<dbReference type="SUPFAM" id="SSF51735">
    <property type="entry name" value="NAD(P)-binding Rossmann-fold domains"/>
    <property type="match status" value="1"/>
</dbReference>
<protein>
    <submittedName>
        <fullName evidence="2">SDR family oxidoreductase</fullName>
    </submittedName>
</protein>
<evidence type="ECO:0000313" key="3">
    <source>
        <dbReference type="Proteomes" id="UP000501379"/>
    </source>
</evidence>
<organism evidence="2 3">
    <name type="scientific">Aquipseudomonas campi</name>
    <dbReference type="NCBI Taxonomy" id="2731681"/>
    <lineage>
        <taxon>Bacteria</taxon>
        <taxon>Pseudomonadati</taxon>
        <taxon>Pseudomonadota</taxon>
        <taxon>Gammaproteobacteria</taxon>
        <taxon>Pseudomonadales</taxon>
        <taxon>Pseudomonadaceae</taxon>
        <taxon>Aquipseudomonas</taxon>
    </lineage>
</organism>
<dbReference type="Gene3D" id="3.40.50.720">
    <property type="entry name" value="NAD(P)-binding Rossmann-like Domain"/>
    <property type="match status" value="1"/>
</dbReference>
<evidence type="ECO:0000259" key="1">
    <source>
        <dbReference type="Pfam" id="PF01370"/>
    </source>
</evidence>
<reference evidence="2" key="1">
    <citation type="submission" date="2020-07" db="EMBL/GenBank/DDBJ databases">
        <title>Nitrate ammonifying Pseudomonas campi sp. nov. isolated from German agricultural grassland.</title>
        <authorList>
            <person name="Timsy T."/>
            <person name="Ulrich A."/>
            <person name="Spanner T."/>
            <person name="Foesel B."/>
            <person name="Kolb S."/>
            <person name="Horn M.A."/>
            <person name="Behrendt U."/>
        </authorList>
    </citation>
    <scope>NUCLEOTIDE SEQUENCE</scope>
    <source>
        <strain evidence="2">S1-A32-2</strain>
    </source>
</reference>
<dbReference type="PANTHER" id="PTHR48079:SF6">
    <property type="entry name" value="NAD(P)-BINDING DOMAIN-CONTAINING PROTEIN-RELATED"/>
    <property type="match status" value="1"/>
</dbReference>
<dbReference type="RefSeq" id="WP_173208097.1">
    <property type="nucleotide sequence ID" value="NZ_CP053697.2"/>
</dbReference>
<accession>A0A6M8FCA6</accession>
<name>A0A6M8FCA6_9GAMM</name>
<dbReference type="KEGG" id="pcam:HNE05_10935"/>
<dbReference type="PANTHER" id="PTHR48079">
    <property type="entry name" value="PROTEIN YEEZ"/>
    <property type="match status" value="1"/>
</dbReference>
<evidence type="ECO:0000313" key="2">
    <source>
        <dbReference type="EMBL" id="QKE63843.1"/>
    </source>
</evidence>
<sequence length="321" mass="34083">MRILVTGATGFVGRALSERLQAVPGVRVVAGLRDAGSLPAATNVDRLILGDLATDAIDPAALQGIAVVVHCAARVHVMQERSDDPLADFRRVNLQGTLKLAQAAAQAGVKRFIFLSTIKVNGEQTVPGSNFTADDCPAPTDPYAVSKFEAEQALLQLAAGGAMEVVIIRPPLVYGPGVKANFLSMMRWLSKGLPLPLGAIHNRRSLVGLPNLVDLLVCCLDHPAATNQVFLVSDGESLSTTELLRKLASALQRPARLLPVPQGWLQAGAVLLGRRSVGQRLCGSLSVDIGKNRQLLGWSPPFSSDQVLRQTAADFLGQEAR</sequence>
<dbReference type="InterPro" id="IPR036291">
    <property type="entry name" value="NAD(P)-bd_dom_sf"/>
</dbReference>
<dbReference type="Proteomes" id="UP000501379">
    <property type="component" value="Chromosome"/>
</dbReference>
<keyword evidence="3" id="KW-1185">Reference proteome</keyword>
<gene>
    <name evidence="2" type="ORF">HNE05_10935</name>
</gene>
<feature type="domain" description="NAD-dependent epimerase/dehydratase" evidence="1">
    <location>
        <begin position="3"/>
        <end position="227"/>
    </location>
</feature>
<dbReference type="EMBL" id="CP053697">
    <property type="protein sequence ID" value="QKE63843.1"/>
    <property type="molecule type" value="Genomic_DNA"/>
</dbReference>
<dbReference type="InterPro" id="IPR001509">
    <property type="entry name" value="Epimerase_deHydtase"/>
</dbReference>
<dbReference type="CDD" id="cd05232">
    <property type="entry name" value="UDP_G4E_4_SDR_e"/>
    <property type="match status" value="1"/>
</dbReference>
<dbReference type="GO" id="GO:0005737">
    <property type="term" value="C:cytoplasm"/>
    <property type="evidence" value="ECO:0007669"/>
    <property type="project" value="TreeGrafter"/>
</dbReference>
<dbReference type="InterPro" id="IPR051783">
    <property type="entry name" value="NAD(P)-dependent_oxidoreduct"/>
</dbReference>
<dbReference type="AlphaFoldDB" id="A0A6M8FCA6"/>
<dbReference type="Pfam" id="PF01370">
    <property type="entry name" value="Epimerase"/>
    <property type="match status" value="1"/>
</dbReference>
<dbReference type="GO" id="GO:0004029">
    <property type="term" value="F:aldehyde dehydrogenase (NAD+) activity"/>
    <property type="evidence" value="ECO:0007669"/>
    <property type="project" value="TreeGrafter"/>
</dbReference>